<dbReference type="FunFam" id="1.10.510.10:FF:000751">
    <property type="entry name" value="Non-specific serine/threonine protein kinase"/>
    <property type="match status" value="1"/>
</dbReference>
<dbReference type="GO" id="GO:0004674">
    <property type="term" value="F:protein serine/threonine kinase activity"/>
    <property type="evidence" value="ECO:0007669"/>
    <property type="project" value="UniProtKB-KW"/>
</dbReference>
<evidence type="ECO:0000313" key="22">
    <source>
        <dbReference type="Proteomes" id="UP001153620"/>
    </source>
</evidence>
<dbReference type="SUPFAM" id="SSF57889">
    <property type="entry name" value="Cysteine-rich domain"/>
    <property type="match status" value="1"/>
</dbReference>
<dbReference type="InterPro" id="IPR000719">
    <property type="entry name" value="Prot_kinase_dom"/>
</dbReference>
<evidence type="ECO:0000256" key="11">
    <source>
        <dbReference type="ARBA" id="ARBA00023054"/>
    </source>
</evidence>
<keyword evidence="11 15" id="KW-0175">Coiled coil</keyword>
<dbReference type="Proteomes" id="UP001153620">
    <property type="component" value="Chromosome 2"/>
</dbReference>
<keyword evidence="22" id="KW-1185">Reference proteome</keyword>
<dbReference type="InterPro" id="IPR001180">
    <property type="entry name" value="CNH_dom"/>
</dbReference>
<feature type="coiled-coil region" evidence="15">
    <location>
        <begin position="1280"/>
        <end position="1310"/>
    </location>
</feature>
<dbReference type="EMBL" id="OU895878">
    <property type="protein sequence ID" value="CAG9802389.1"/>
    <property type="molecule type" value="Genomic_DNA"/>
</dbReference>
<dbReference type="InterPro" id="IPR000961">
    <property type="entry name" value="AGC-kinase_C"/>
</dbReference>
<evidence type="ECO:0000256" key="6">
    <source>
        <dbReference type="ARBA" id="ARBA00022741"/>
    </source>
</evidence>
<dbReference type="PROSITE" id="PS00107">
    <property type="entry name" value="PROTEIN_KINASE_ATP"/>
    <property type="match status" value="1"/>
</dbReference>
<protein>
    <recommendedName>
        <fullName evidence="1">non-specific serine/threonine protein kinase</fullName>
        <ecNumber evidence="1">2.7.11.1</ecNumber>
    </recommendedName>
</protein>
<evidence type="ECO:0000256" key="3">
    <source>
        <dbReference type="ARBA" id="ARBA00022553"/>
    </source>
</evidence>
<feature type="coiled-coil region" evidence="15">
    <location>
        <begin position="452"/>
        <end position="479"/>
    </location>
</feature>
<dbReference type="PROSITE" id="PS51285">
    <property type="entry name" value="AGC_KINASE_CTER"/>
    <property type="match status" value="1"/>
</dbReference>
<dbReference type="SMART" id="SM00109">
    <property type="entry name" value="C1"/>
    <property type="match status" value="1"/>
</dbReference>
<dbReference type="GO" id="GO:0005524">
    <property type="term" value="F:ATP binding"/>
    <property type="evidence" value="ECO:0007669"/>
    <property type="project" value="UniProtKB-UniRule"/>
</dbReference>
<evidence type="ECO:0000256" key="2">
    <source>
        <dbReference type="ARBA" id="ARBA00022527"/>
    </source>
</evidence>
<sequence length="1873" mass="215752">MSVNSTITIQTRASRLNTLILNRPETLNKEQKEVCSAINREGLLDALFLLYDECSKDALKKRHKNIQDFASKYRPIIRETKQLRVGLNDFDVKSQIGNGYFGEVHLVTEKCTKDVYAMKTIKKAFVSNCQIREERDIMVLGRKCEWITRLQYAFQDREHLYLVMEYLPGGDLLGLMIRHGAFDEELVRFYLAEIALAINALHTLGFVHRDIKPENLLLDRCGHLKLADFGSSIALSEDGSFISITPVGTPDYIAPELLQILSTKGNQTCSKLDVSCDYWSMGIIGYEMIVEKTPFHNENVFDTYQVIQHYSDDKRLMQVLEFPKDVRMTKNLKDLLNGLITKRSRRMDYDEISDHPFFNGINWHSLREQVPPIIPTLNGEDDTSNFDDVDKSQKRCPVFKKSTFASINTTEFSGEDLPFLGYTYVYEESSKFLKATPKSSTAHLESKMSSKITDLQLTIKEQMREIKLLQKDVFCAEKKAAQMSSLEKIYSETKEDFDSIKSELKEKITELASCKTEIKTLKTSLKIEEEMRMKSNAANAEIMQQTYEKWDKAKTRSDENFLKQIAEKKSELSEMNEKARILEMELDEKIKECQHLNITLEKYKNMLKKSKEQAISDKSDYEDVCRKLTENSEFKVQELKTKLSAETKLRSEQEKIIKNLRKELNEATDCNNTMVDSKDKTEMELTATRKQLGKEIDENNRLQKEKKELDKQVNEANQNNDDLRKEIIKLQEENIKRQLKLSKTVTQPIQIGGSRNSFEEFQSAHGSLTELNVTDTEDLKNDLKRARENEDIQRRRADNLAQVVEKLEQVVKKLNATTDNTVGGMLEKKNEKLEGDLAAAREQTIIDRQQTKSTYLQLYKLEKEVDDLKLEKTMFNRKLESANEKCSKAIHDKESLELKLKQQIDIISTKESQIIDLQKDIRNFKYELKQEREKWSSSERDRLAEKTEIIEKSSKIKNLEEKLRESTNKVRLLELKVSQLSDEKEILQRRLNEEKSQSQTFDETVQELTTELKQKTRNYELLMEAAATTETQLNMIEEMLNKEVHHNKTNSEKIDDLYMKLRSRDDENSKLKKELSKEKTLKMTAESSRCQLQNELDEMKEELQNVQMRMLEIQNQLVKKQEVLYEAQENIEISNSDLQHLQKLKSNYENEIVILKQETTRILTDFYRSKEAEKRLSMELKDARIDIDELGQEKDHLNTLLNELKTHSKERDIRTEATVMQQKKLIDYLTKRVEELQNKKKRGIAEVLFGSNTNSTPVHPLQTPKSARKENIPPNPISENKNYKKIEEDLKREKERNQKLKENLMLTKLEIRKSASMKSPEKETAILTRESTIESIAPSILEESVKTIIATVHAEPSVKLQRENFQRDSSSSPKSHHFAMTIETASPSPNIPPTTCLACDKFILVGQPYWQCKECKLSVHRKCRGMVKSSCLMNDGMISSSSETTSTSTTATLNDSRRRSKKIQLDDVDGIKAFDDLSSIGSGSDLILNSYSGDHILCSSRFGLGWVMTSSPKINAVYELTKNVILFGCSNGLYSYHIDDNKIVLIKGISNVNYFSIKPNLTKSIIIGDNGENLYECDLRVLMNKSHQSGLLEPKLNIQVIDLSIANRCADEKWHMVELHGTTEHLNDSIAIAATSSRMVILKYDPKIGRFKPVRSLDTVTAISDILFTQHSAIVACDKFFEVDLNSYVAEEFLDMSDLSLRPTKNSQPISVFRVNSREFLLCFKDYGIFVDEYGLRAREENIHWMHEPRSFFFKNFLLYIIHDQSIQILKISNSARKHEKESLTDFSQSRAFMTIDGDKKFTHNGCTNAYCVNILKNTKNENGHNLQDLITIDAEKVFKINLNRSLTSLISDSDTSLATLSTASSSGADTIN</sequence>
<evidence type="ECO:0000256" key="9">
    <source>
        <dbReference type="ARBA" id="ARBA00022833"/>
    </source>
</evidence>
<keyword evidence="8" id="KW-0418">Kinase</keyword>
<name>A0A9N9RPL1_9DIPT</name>
<evidence type="ECO:0000256" key="10">
    <source>
        <dbReference type="ARBA" id="ARBA00022840"/>
    </source>
</evidence>
<evidence type="ECO:0000259" key="20">
    <source>
        <dbReference type="PROSITE" id="PS51285"/>
    </source>
</evidence>
<evidence type="ECO:0000256" key="12">
    <source>
        <dbReference type="ARBA" id="ARBA00047899"/>
    </source>
</evidence>
<dbReference type="GO" id="GO:0005737">
    <property type="term" value="C:cytoplasm"/>
    <property type="evidence" value="ECO:0007669"/>
    <property type="project" value="TreeGrafter"/>
</dbReference>
<dbReference type="SMART" id="SM00133">
    <property type="entry name" value="S_TK_X"/>
    <property type="match status" value="1"/>
</dbReference>
<dbReference type="OrthoDB" id="5919042at2759"/>
<dbReference type="PROSITE" id="PS50219">
    <property type="entry name" value="CNH"/>
    <property type="match status" value="1"/>
</dbReference>
<evidence type="ECO:0000259" key="18">
    <source>
        <dbReference type="PROSITE" id="PS50081"/>
    </source>
</evidence>
<evidence type="ECO:0000256" key="4">
    <source>
        <dbReference type="ARBA" id="ARBA00022679"/>
    </source>
</evidence>
<evidence type="ECO:0000256" key="8">
    <source>
        <dbReference type="ARBA" id="ARBA00022777"/>
    </source>
</evidence>
<feature type="coiled-coil region" evidence="15">
    <location>
        <begin position="776"/>
        <end position="1025"/>
    </location>
</feature>
<dbReference type="EC" id="2.7.11.1" evidence="1"/>
<dbReference type="InterPro" id="IPR011009">
    <property type="entry name" value="Kinase-like_dom_sf"/>
</dbReference>
<feature type="domain" description="AGC-kinase C-terminal" evidence="20">
    <location>
        <begin position="359"/>
        <end position="434"/>
    </location>
</feature>
<dbReference type="PROSITE" id="PS00108">
    <property type="entry name" value="PROTEIN_KINASE_ST"/>
    <property type="match status" value="1"/>
</dbReference>
<dbReference type="GO" id="GO:0000281">
    <property type="term" value="P:mitotic cytokinesis"/>
    <property type="evidence" value="ECO:0007669"/>
    <property type="project" value="TreeGrafter"/>
</dbReference>
<feature type="region of interest" description="Disordered" evidence="16">
    <location>
        <begin position="1255"/>
        <end position="1280"/>
    </location>
</feature>
<dbReference type="InterPro" id="IPR002219">
    <property type="entry name" value="PKC_DAG/PE"/>
</dbReference>
<evidence type="ECO:0000259" key="19">
    <source>
        <dbReference type="PROSITE" id="PS50219"/>
    </source>
</evidence>
<organism evidence="21 22">
    <name type="scientific">Chironomus riparius</name>
    <dbReference type="NCBI Taxonomy" id="315576"/>
    <lineage>
        <taxon>Eukaryota</taxon>
        <taxon>Metazoa</taxon>
        <taxon>Ecdysozoa</taxon>
        <taxon>Arthropoda</taxon>
        <taxon>Hexapoda</taxon>
        <taxon>Insecta</taxon>
        <taxon>Pterygota</taxon>
        <taxon>Neoptera</taxon>
        <taxon>Endopterygota</taxon>
        <taxon>Diptera</taxon>
        <taxon>Nematocera</taxon>
        <taxon>Chironomoidea</taxon>
        <taxon>Chironomidae</taxon>
        <taxon>Chironominae</taxon>
        <taxon>Chironomus</taxon>
    </lineage>
</organism>
<dbReference type="PANTHER" id="PTHR22988:SF71">
    <property type="entry name" value="CITRON RHO-INTERACTING KINASE"/>
    <property type="match status" value="1"/>
</dbReference>
<feature type="domain" description="CNH" evidence="19">
    <location>
        <begin position="1511"/>
        <end position="1802"/>
    </location>
</feature>
<dbReference type="Gene3D" id="3.30.200.20">
    <property type="entry name" value="Phosphorylase Kinase, domain 1"/>
    <property type="match status" value="1"/>
</dbReference>
<feature type="coiled-coil region" evidence="15">
    <location>
        <begin position="562"/>
        <end position="740"/>
    </location>
</feature>
<evidence type="ECO:0000256" key="7">
    <source>
        <dbReference type="ARBA" id="ARBA00022771"/>
    </source>
</evidence>
<evidence type="ECO:0000256" key="15">
    <source>
        <dbReference type="SAM" id="Coils"/>
    </source>
</evidence>
<evidence type="ECO:0000256" key="16">
    <source>
        <dbReference type="SAM" id="MobiDB-lite"/>
    </source>
</evidence>
<dbReference type="InterPro" id="IPR017441">
    <property type="entry name" value="Protein_kinase_ATP_BS"/>
</dbReference>
<accession>A0A9N9RPL1</accession>
<dbReference type="Pfam" id="PF00069">
    <property type="entry name" value="Pkinase"/>
    <property type="match status" value="1"/>
</dbReference>
<evidence type="ECO:0000313" key="21">
    <source>
        <dbReference type="EMBL" id="CAG9802389.1"/>
    </source>
</evidence>
<evidence type="ECO:0000256" key="13">
    <source>
        <dbReference type="ARBA" id="ARBA00048679"/>
    </source>
</evidence>
<dbReference type="Gene3D" id="3.30.60.20">
    <property type="match status" value="1"/>
</dbReference>
<dbReference type="Pfam" id="PF00780">
    <property type="entry name" value="CNH"/>
    <property type="match status" value="1"/>
</dbReference>
<keyword evidence="4" id="KW-0808">Transferase</keyword>
<comment type="catalytic activity">
    <reaction evidence="12">
        <text>L-threonyl-[protein] + ATP = O-phospho-L-threonyl-[protein] + ADP + H(+)</text>
        <dbReference type="Rhea" id="RHEA:46608"/>
        <dbReference type="Rhea" id="RHEA-COMP:11060"/>
        <dbReference type="Rhea" id="RHEA-COMP:11605"/>
        <dbReference type="ChEBI" id="CHEBI:15378"/>
        <dbReference type="ChEBI" id="CHEBI:30013"/>
        <dbReference type="ChEBI" id="CHEBI:30616"/>
        <dbReference type="ChEBI" id="CHEBI:61977"/>
        <dbReference type="ChEBI" id="CHEBI:456216"/>
        <dbReference type="EC" id="2.7.11.1"/>
    </reaction>
</comment>
<dbReference type="SMART" id="SM00220">
    <property type="entry name" value="S_TKc"/>
    <property type="match status" value="1"/>
</dbReference>
<evidence type="ECO:0000256" key="14">
    <source>
        <dbReference type="PROSITE-ProRule" id="PRU10141"/>
    </source>
</evidence>
<feature type="binding site" evidence="14">
    <location>
        <position position="123"/>
    </location>
    <ligand>
        <name>ATP</name>
        <dbReference type="ChEBI" id="CHEBI:30616"/>
    </ligand>
</feature>
<keyword evidence="5" id="KW-0479">Metal-binding</keyword>
<dbReference type="SMART" id="SM00036">
    <property type="entry name" value="CNH"/>
    <property type="match status" value="1"/>
</dbReference>
<dbReference type="GO" id="GO:0008270">
    <property type="term" value="F:zinc ion binding"/>
    <property type="evidence" value="ECO:0007669"/>
    <property type="project" value="UniProtKB-KW"/>
</dbReference>
<reference evidence="21" key="1">
    <citation type="submission" date="2022-01" db="EMBL/GenBank/DDBJ databases">
        <authorList>
            <person name="King R."/>
        </authorList>
    </citation>
    <scope>NUCLEOTIDE SEQUENCE</scope>
</reference>
<dbReference type="GO" id="GO:0015629">
    <property type="term" value="C:actin cytoskeleton"/>
    <property type="evidence" value="ECO:0007669"/>
    <property type="project" value="TreeGrafter"/>
</dbReference>
<dbReference type="Pfam" id="PF00130">
    <property type="entry name" value="C1_1"/>
    <property type="match status" value="1"/>
</dbReference>
<keyword evidence="9" id="KW-0862">Zinc</keyword>
<dbReference type="PROSITE" id="PS50011">
    <property type="entry name" value="PROTEIN_KINASE_DOM"/>
    <property type="match status" value="1"/>
</dbReference>
<dbReference type="PROSITE" id="PS50081">
    <property type="entry name" value="ZF_DAG_PE_2"/>
    <property type="match status" value="1"/>
</dbReference>
<feature type="domain" description="Protein kinase" evidence="17">
    <location>
        <begin position="90"/>
        <end position="358"/>
    </location>
</feature>
<evidence type="ECO:0000256" key="1">
    <source>
        <dbReference type="ARBA" id="ARBA00012513"/>
    </source>
</evidence>
<evidence type="ECO:0000259" key="17">
    <source>
        <dbReference type="PROSITE" id="PS50011"/>
    </source>
</evidence>
<dbReference type="InterPro" id="IPR050839">
    <property type="entry name" value="Rho-assoc_Ser/Thr_Kinase"/>
</dbReference>
<keyword evidence="3" id="KW-0597">Phosphoprotein</keyword>
<keyword evidence="6 14" id="KW-0547">Nucleotide-binding</keyword>
<dbReference type="CDD" id="cd00029">
    <property type="entry name" value="C1"/>
    <property type="match status" value="1"/>
</dbReference>
<dbReference type="InterPro" id="IPR046349">
    <property type="entry name" value="C1-like_sf"/>
</dbReference>
<dbReference type="GO" id="GO:0031032">
    <property type="term" value="P:actomyosin structure organization"/>
    <property type="evidence" value="ECO:0007669"/>
    <property type="project" value="TreeGrafter"/>
</dbReference>
<keyword evidence="7" id="KW-0863">Zinc-finger</keyword>
<keyword evidence="10 14" id="KW-0067">ATP-binding</keyword>
<dbReference type="InterPro" id="IPR008271">
    <property type="entry name" value="Ser/Thr_kinase_AS"/>
</dbReference>
<reference evidence="21" key="2">
    <citation type="submission" date="2022-10" db="EMBL/GenBank/DDBJ databases">
        <authorList>
            <consortium name="ENA_rothamsted_submissions"/>
            <consortium name="culmorum"/>
            <person name="King R."/>
        </authorList>
    </citation>
    <scope>NUCLEOTIDE SEQUENCE</scope>
</reference>
<dbReference type="Gene3D" id="1.10.510.10">
    <property type="entry name" value="Transferase(Phosphotransferase) domain 1"/>
    <property type="match status" value="1"/>
</dbReference>
<gene>
    <name evidence="21" type="ORF">CHIRRI_LOCUS5300</name>
</gene>
<comment type="catalytic activity">
    <reaction evidence="13">
        <text>L-seryl-[protein] + ATP = O-phospho-L-seryl-[protein] + ADP + H(+)</text>
        <dbReference type="Rhea" id="RHEA:17989"/>
        <dbReference type="Rhea" id="RHEA-COMP:9863"/>
        <dbReference type="Rhea" id="RHEA-COMP:11604"/>
        <dbReference type="ChEBI" id="CHEBI:15378"/>
        <dbReference type="ChEBI" id="CHEBI:29999"/>
        <dbReference type="ChEBI" id="CHEBI:30616"/>
        <dbReference type="ChEBI" id="CHEBI:83421"/>
        <dbReference type="ChEBI" id="CHEBI:456216"/>
        <dbReference type="EC" id="2.7.11.1"/>
    </reaction>
</comment>
<feature type="coiled-coil region" evidence="15">
    <location>
        <begin position="1085"/>
        <end position="1246"/>
    </location>
</feature>
<dbReference type="PANTHER" id="PTHR22988">
    <property type="entry name" value="MYOTONIC DYSTROPHY S/T KINASE-RELATED"/>
    <property type="match status" value="1"/>
</dbReference>
<keyword evidence="2" id="KW-0723">Serine/threonine-protein kinase</keyword>
<dbReference type="SUPFAM" id="SSF56112">
    <property type="entry name" value="Protein kinase-like (PK-like)"/>
    <property type="match status" value="1"/>
</dbReference>
<evidence type="ECO:0000256" key="5">
    <source>
        <dbReference type="ARBA" id="ARBA00022723"/>
    </source>
</evidence>
<feature type="domain" description="Phorbol-ester/DAG-type" evidence="18">
    <location>
        <begin position="1375"/>
        <end position="1431"/>
    </location>
</feature>
<proteinExistence type="predicted"/>